<organism evidence="3 4">
    <name type="scientific">Zygotorulaspora mrakii</name>
    <name type="common">Zygosaccharomyces mrakii</name>
    <dbReference type="NCBI Taxonomy" id="42260"/>
    <lineage>
        <taxon>Eukaryota</taxon>
        <taxon>Fungi</taxon>
        <taxon>Dikarya</taxon>
        <taxon>Ascomycota</taxon>
        <taxon>Saccharomycotina</taxon>
        <taxon>Saccharomycetes</taxon>
        <taxon>Saccharomycetales</taxon>
        <taxon>Saccharomycetaceae</taxon>
        <taxon>Zygotorulaspora</taxon>
    </lineage>
</organism>
<gene>
    <name evidence="3" type="ORF">HG535_0G04070</name>
</gene>
<evidence type="ECO:0000259" key="2">
    <source>
        <dbReference type="SMART" id="SM00225"/>
    </source>
</evidence>
<dbReference type="Proteomes" id="UP000509704">
    <property type="component" value="Chromosome 7"/>
</dbReference>
<dbReference type="PANTHER" id="PTHR31758">
    <property type="entry name" value="BTB/POZ DOMAIN-CONTAINING PROTEIN YLR108C"/>
    <property type="match status" value="1"/>
</dbReference>
<name>A0A7H9B8F0_ZYGMR</name>
<feature type="domain" description="BTB" evidence="2">
    <location>
        <begin position="17"/>
        <end position="142"/>
    </location>
</feature>
<dbReference type="AlphaFoldDB" id="A0A7H9B8F0"/>
<accession>A0A7H9B8F0</accession>
<dbReference type="InterPro" id="IPR011333">
    <property type="entry name" value="SKP1/BTB/POZ_sf"/>
</dbReference>
<dbReference type="RefSeq" id="XP_037146249.1">
    <property type="nucleotide sequence ID" value="XM_037290354.1"/>
</dbReference>
<dbReference type="PANTHER" id="PTHR31758:SF2">
    <property type="entry name" value="BTB_POZ DOMAIN-CONTAINING PROTEIN YLR108C"/>
    <property type="match status" value="1"/>
</dbReference>
<evidence type="ECO:0000313" key="4">
    <source>
        <dbReference type="Proteomes" id="UP000509704"/>
    </source>
</evidence>
<sequence>MEKPFDPTIPLLLPHETMYKIQIGSKLFEISGASLSSDGPSYFTECFSLKHQQRQRNEENSQYENDYGGSKSPSATLGSSTSNKVLFIDRSADIFELIYRHLQGYFVDIKDEVQFTMLYSDAMYYNLPRLRCMLKEYEYYFANISGKTFKIAKSLFSRNGDSPNYFSMTSGAMYADTENLFLTKKLIRPPPQSAPYISRSAPFFSDILQLLGGAELHMDDKKRESLIKECRYYRFLNLEQRLINCHITYNPLTNREDISLSLHDINRKKLAFPVDRQAKCSTVSSTNENSRESTVCRIEENDCGGANDSDTNSNSEPSLKKIKIEPKDSSRKEHIWRICTYKRPYLDEFARDLAFQINSMEVTLILNKKNKTIHVALMNQTAHQFESVFSPALQQLSISLAKLKITLPPSDDSQKRISYLVLPACISICDLTVNGANCPNLGSIVSDGSGKEQVIDFTNIPNISYCSGKKLHLSKSLWRLGANNGQVMMIALKARAFSGTKEYAKLMDFL</sequence>
<dbReference type="SMART" id="SM00225">
    <property type="entry name" value="BTB"/>
    <property type="match status" value="1"/>
</dbReference>
<feature type="region of interest" description="Disordered" evidence="1">
    <location>
        <begin position="54"/>
        <end position="78"/>
    </location>
</feature>
<dbReference type="Gene3D" id="3.30.710.10">
    <property type="entry name" value="Potassium Channel Kv1.1, Chain A"/>
    <property type="match status" value="2"/>
</dbReference>
<reference evidence="3 4" key="1">
    <citation type="submission" date="2020-07" db="EMBL/GenBank/DDBJ databases">
        <title>The yeast mating-type switching endonuclease HO is a domesticated member of an unorthodox homing genetic element family.</title>
        <authorList>
            <person name="Coughlan A.Y."/>
            <person name="Lombardi L."/>
            <person name="Braun-Galleani S."/>
            <person name="Martos A.R."/>
            <person name="Galeote V."/>
            <person name="Bigey F."/>
            <person name="Dequin S."/>
            <person name="Byrne K.P."/>
            <person name="Wolfe K.H."/>
        </authorList>
    </citation>
    <scope>NUCLEOTIDE SEQUENCE [LARGE SCALE GENOMIC DNA]</scope>
    <source>
        <strain evidence="3 4">NRRL Y-6702</strain>
    </source>
</reference>
<keyword evidence="4" id="KW-1185">Reference proteome</keyword>
<dbReference type="KEGG" id="zmk:HG535_0G04070"/>
<proteinExistence type="predicted"/>
<evidence type="ECO:0000256" key="1">
    <source>
        <dbReference type="SAM" id="MobiDB-lite"/>
    </source>
</evidence>
<dbReference type="SUPFAM" id="SSF54695">
    <property type="entry name" value="POZ domain"/>
    <property type="match status" value="2"/>
</dbReference>
<evidence type="ECO:0000313" key="3">
    <source>
        <dbReference type="EMBL" id="QLG74524.1"/>
    </source>
</evidence>
<protein>
    <recommendedName>
        <fullName evidence="2">BTB domain-containing protein</fullName>
    </recommendedName>
</protein>
<dbReference type="GeneID" id="59238307"/>
<dbReference type="OrthoDB" id="2414723at2759"/>
<dbReference type="EMBL" id="CP058610">
    <property type="protein sequence ID" value="QLG74524.1"/>
    <property type="molecule type" value="Genomic_DNA"/>
</dbReference>
<dbReference type="InterPro" id="IPR000210">
    <property type="entry name" value="BTB/POZ_dom"/>
</dbReference>